<gene>
    <name evidence="1" type="ORF">BJ972_000019</name>
    <name evidence="2" type="ORF">ESP50_13300</name>
</gene>
<evidence type="ECO:0000313" key="2">
    <source>
        <dbReference type="EMBL" id="RXZ85770.1"/>
    </source>
</evidence>
<dbReference type="AlphaFoldDB" id="A0A4Q2M9K1"/>
<dbReference type="EMBL" id="JACCBI010000001">
    <property type="protein sequence ID" value="NYD65500.1"/>
    <property type="molecule type" value="Genomic_DNA"/>
</dbReference>
<evidence type="ECO:0000313" key="4">
    <source>
        <dbReference type="Proteomes" id="UP000581087"/>
    </source>
</evidence>
<name>A0A4Q2M9K1_9MICO</name>
<dbReference type="RefSeq" id="WP_129175974.1">
    <property type="nucleotide sequence ID" value="NZ_JACCBI010000001.1"/>
</dbReference>
<protein>
    <submittedName>
        <fullName evidence="2">Uncharacterized protein</fullName>
    </submittedName>
</protein>
<dbReference type="Proteomes" id="UP000581087">
    <property type="component" value="Unassembled WGS sequence"/>
</dbReference>
<comment type="caution">
    <text evidence="2">The sequence shown here is derived from an EMBL/GenBank/DDBJ whole genome shotgun (WGS) entry which is preliminary data.</text>
</comment>
<evidence type="ECO:0000313" key="1">
    <source>
        <dbReference type="EMBL" id="NYD65500.1"/>
    </source>
</evidence>
<keyword evidence="3" id="KW-1185">Reference proteome</keyword>
<reference evidence="2 3" key="1">
    <citation type="submission" date="2019-01" db="EMBL/GenBank/DDBJ databases">
        <title>Agromyces.</title>
        <authorList>
            <person name="Li J."/>
        </authorList>
    </citation>
    <scope>NUCLEOTIDE SEQUENCE [LARGE SCALE GENOMIC DNA]</scope>
    <source>
        <strain evidence="2 3">DSM 23870</strain>
    </source>
</reference>
<dbReference type="Proteomes" id="UP000292686">
    <property type="component" value="Unassembled WGS sequence"/>
</dbReference>
<evidence type="ECO:0000313" key="3">
    <source>
        <dbReference type="Proteomes" id="UP000292686"/>
    </source>
</evidence>
<sequence>MATPRLFPFDRVVTRAGVGRAGELQGRACVLIPFVPFDGMWDFHDIDAAAPGDYEASAWRGDDASRRQFREWDIEWVPQSEVRAFVAAHFWHLDADRLPLGEPNGSGALLAALVVDAIADRYPSVAVEYVPAGSERHFATAIFTPQNRDGAVVTLYVNHDESFELHVRSFIVVDMPATEGSVPERASAIVTMIVAVASNGIRRGLPDRLIGNGFRRVGPWRT</sequence>
<organism evidence="2 3">
    <name type="scientific">Agromyces atrinae</name>
    <dbReference type="NCBI Taxonomy" id="592376"/>
    <lineage>
        <taxon>Bacteria</taxon>
        <taxon>Bacillati</taxon>
        <taxon>Actinomycetota</taxon>
        <taxon>Actinomycetes</taxon>
        <taxon>Micrococcales</taxon>
        <taxon>Microbacteriaceae</taxon>
        <taxon>Agromyces</taxon>
    </lineage>
</organism>
<accession>A0A4Q2M9K1</accession>
<reference evidence="1 4" key="2">
    <citation type="submission" date="2020-07" db="EMBL/GenBank/DDBJ databases">
        <title>Sequencing the genomes of 1000 actinobacteria strains.</title>
        <authorList>
            <person name="Klenk H.-P."/>
        </authorList>
    </citation>
    <scope>NUCLEOTIDE SEQUENCE [LARGE SCALE GENOMIC DNA]</scope>
    <source>
        <strain evidence="1 4">DSM 23870</strain>
    </source>
</reference>
<proteinExistence type="predicted"/>
<dbReference type="EMBL" id="SDPM01000007">
    <property type="protein sequence ID" value="RXZ85770.1"/>
    <property type="molecule type" value="Genomic_DNA"/>
</dbReference>